<evidence type="ECO:0000313" key="2">
    <source>
        <dbReference type="EMBL" id="AKE44730.1"/>
    </source>
</evidence>
<protein>
    <submittedName>
        <fullName evidence="2">Trypsin-like serine protease domain protein</fullName>
    </submittedName>
</protein>
<keyword evidence="3" id="KW-1185">Reference proteome</keyword>
<dbReference type="Proteomes" id="UP000033804">
    <property type="component" value="Segment"/>
</dbReference>
<organism evidence="2 3">
    <name type="scientific">Sinorhizobium phage phiM9</name>
    <dbReference type="NCBI Taxonomy" id="1636182"/>
    <lineage>
        <taxon>Viruses</taxon>
        <taxon>Duplodnaviria</taxon>
        <taxon>Heunggongvirae</taxon>
        <taxon>Uroviricota</taxon>
        <taxon>Caudoviricetes</taxon>
        <taxon>Pootjesviridae</taxon>
        <taxon>Emnonavirus</taxon>
        <taxon>Emnonavirus phiM9</taxon>
    </lineage>
</organism>
<dbReference type="RefSeq" id="YP_009189484.1">
    <property type="nucleotide sequence ID" value="NC_028676.1"/>
</dbReference>
<keyword evidence="2" id="KW-0645">Protease</keyword>
<gene>
    <name evidence="2" type="ORF">Sm_phiM9_102</name>
</gene>
<sequence length="230" mass="24840">MMRNDMKRFRIIEALHVLTAGLLFSGLAYFGQPAPPSSTVKVLGLDGSHGSAVHVGNGLYITAAHVLQHWSQVEIKNDQGEQITALVGMKRDDYDVAALWVPDPDFVSASPLNCLSLTKGEQVRVEGNPMKLEFVEFDVKVVGKPVEYAMWNLVYPVTPMIVPGMSGGGAFDQNGDVRGISVGVIKVDVSLGNIGFVVPSSVVCDFLNGKLEPPPPPYVPDDMSTLRFAQ</sequence>
<dbReference type="GeneID" id="26517782"/>
<dbReference type="GO" id="GO:0008233">
    <property type="term" value="F:peptidase activity"/>
    <property type="evidence" value="ECO:0007669"/>
    <property type="project" value="UniProtKB-KW"/>
</dbReference>
<dbReference type="EMBL" id="KP881232">
    <property type="protein sequence ID" value="AKE44730.1"/>
    <property type="molecule type" value="Genomic_DNA"/>
</dbReference>
<evidence type="ECO:0000256" key="1">
    <source>
        <dbReference type="ARBA" id="ARBA00022801"/>
    </source>
</evidence>
<accession>A0A0F6R5W6</accession>
<reference evidence="3" key="2">
    <citation type="submission" date="2015-03" db="EMBL/GenBank/DDBJ databases">
        <title>The genome and structure of Sinorhizobium meliloti phage phiM9.</title>
        <authorList>
            <person name="Johnson M.C."/>
            <person name="Tatum K.B."/>
            <person name="Lynn J.S."/>
            <person name="Brewer T.E."/>
            <person name="Washburn B.K."/>
            <person name="Stroupe M.E."/>
            <person name="Jones K.M."/>
        </authorList>
    </citation>
    <scope>NUCLEOTIDE SEQUENCE [LARGE SCALE GENOMIC DNA]</scope>
</reference>
<dbReference type="InterPro" id="IPR009003">
    <property type="entry name" value="Peptidase_S1_PA"/>
</dbReference>
<keyword evidence="1" id="KW-0378">Hydrolase</keyword>
<dbReference type="Pfam" id="PF13365">
    <property type="entry name" value="Trypsin_2"/>
    <property type="match status" value="1"/>
</dbReference>
<name>A0A0F6R5W6_9CAUD</name>
<dbReference type="KEGG" id="vg:26517782"/>
<evidence type="ECO:0000313" key="3">
    <source>
        <dbReference type="Proteomes" id="UP000033804"/>
    </source>
</evidence>
<dbReference type="Gene3D" id="2.40.10.120">
    <property type="match status" value="1"/>
</dbReference>
<reference evidence="2 3" key="1">
    <citation type="journal article" date="2015" name="J. Virol.">
        <title>Sinorhizobium meliloti Phage ?M9 Defines a New Group of T4 Superfamily Phages with Unusual Genomic Features but a Common T=16 Capsid.</title>
        <authorList>
            <person name="Johnson M.C."/>
            <person name="Tatum K.B."/>
            <person name="Lynn J.S."/>
            <person name="Brewer T.E."/>
            <person name="Lu S."/>
            <person name="Washburn B.K."/>
            <person name="Stroupe M.E."/>
            <person name="Jones K.M."/>
        </authorList>
    </citation>
    <scope>NUCLEOTIDE SEQUENCE [LARGE SCALE GENOMIC DNA]</scope>
</reference>
<dbReference type="OrthoDB" id="35224at10239"/>
<proteinExistence type="predicted"/>
<dbReference type="GO" id="GO:0006508">
    <property type="term" value="P:proteolysis"/>
    <property type="evidence" value="ECO:0007669"/>
    <property type="project" value="UniProtKB-KW"/>
</dbReference>
<dbReference type="SUPFAM" id="SSF50494">
    <property type="entry name" value="Trypsin-like serine proteases"/>
    <property type="match status" value="1"/>
</dbReference>